<dbReference type="GO" id="GO:0006032">
    <property type="term" value="P:chitin catabolic process"/>
    <property type="evidence" value="ECO:0007669"/>
    <property type="project" value="UniProtKB-KW"/>
</dbReference>
<comment type="catalytic activity">
    <reaction evidence="1">
        <text>Random endo-hydrolysis of N-acetyl-beta-D-glucosaminide (1-&gt;4)-beta-linkages in chitin and chitodextrins.</text>
        <dbReference type="EC" id="3.2.1.14"/>
    </reaction>
</comment>
<reference evidence="11" key="2">
    <citation type="journal article" date="2023" name="IMA Fungus">
        <title>Comparative genomic study of the Penicillium genus elucidates a diverse pangenome and 15 lateral gene transfer events.</title>
        <authorList>
            <person name="Petersen C."/>
            <person name="Sorensen T."/>
            <person name="Nielsen M.R."/>
            <person name="Sondergaard T.E."/>
            <person name="Sorensen J.L."/>
            <person name="Fitzpatrick D.A."/>
            <person name="Frisvad J.C."/>
            <person name="Nielsen K.L."/>
        </authorList>
    </citation>
    <scope>NUCLEOTIDE SEQUENCE</scope>
    <source>
        <strain evidence="11">IBT 19713</strain>
    </source>
</reference>
<dbReference type="Gene3D" id="3.10.50.10">
    <property type="match status" value="1"/>
</dbReference>
<dbReference type="InterPro" id="IPR001579">
    <property type="entry name" value="Glyco_hydro_18_chit_AS"/>
</dbReference>
<dbReference type="OrthoDB" id="73875at2759"/>
<name>A0A9W9PBM1_9EURO</name>
<dbReference type="PROSITE" id="PS01095">
    <property type="entry name" value="GH18_1"/>
    <property type="match status" value="1"/>
</dbReference>
<keyword evidence="7 9" id="KW-0326">Glycosidase</keyword>
<dbReference type="EC" id="3.2.1.14" evidence="3"/>
<sequence length="1177" mass="132525">MRRLIAHFMGQLRVPLVAVTKAVIVVLEMTIVERIVSPTVTMNRSALYRNHVPKDAATNLDFAAWDPTSAETTALQTAKESLNVILETMAIMRLTEEFCGKKKVKRPSCSKSQDLRRVIGYYEGWSPDRPCHAFYPDQIPIGVYTHLNYAFASIDPESFEVLAANDYEKTLMKRLTNLKKSDPDLKVFIAVGGWTFNDQGPTRTVFSDIARSESNQRKFFNSLKTFMTEYDFDGIDLDWEYPAADDRGGREEDFKNFPKFLSNLKKALSDSGRDGLSITLPASYWYLQHFDLENLYKHVDFFNIMSYDLHGKWDLGNDWLDPVLNSHTNLTEITNALDLIWRNNVPSDKVVLGLAFYARVFSAADPSCMVPGCPFVSGGNPGICSDEVGILLNSEISDIMDKQQISSKLDKDAAVKTLKFNTDQWLTYDNGDTFKLKTDFARSECLGGVMVWAVSHDLPQGNLSRILGETVGRKVKSLQLDMDKGSLEVKKTHLQCRWSNCFEGCPTGWTPVSRTDPGARTDEKMWDNTGCGGVGQHTFCCPPDSELPKCGWYTHNNGNCDSQCPSGYVEVGSNFKYCSNNKNDYQAACCTKDTDSMKLYSQCDWAGHAPDCDKGECSSGQSLLVSSSTGSGGNYCHATKVKYTMNGNEGTEWQERKYCCDDDTDSKWEDCEWYDDIGMASADGIVDGYCHSGCPNDRVRIAMDQHGGGCKGDGGRARCCLAKYITKRKRSYTDAESTLEKNVKAFMADPDCGTDAYIYKRDLEGLEFVDMSADAFNHSSRLERRFNTKPYEAMHNLVLDLGFYSTGSAADLEIWNKHVVSEYPDLTIKNMHNWLNSDLKWRKQGEIRTADKIICDMAIFNAKFGGKSKAISCACTSRSCCTSDDPGLCAGEDLDGNAVADPEKRDLSKRAGPRDYEVELPNGIRVEFRSVTYPSRGDWAIGNPIWSMAFEYEDDDDCLNADIATAVVTVPAGREDYDVEHILELNTIPEFLEDAANGVLPTGTILETFGSLQITNNVDFVVLIKALNGLKSRIWRSDVYHGDMGSFIDQDTYKDALQRIRSVISVFHYLNDRRVHSRMVHAANLVRSELALADQEWMSMAGYNPRGQDWWDQWFREQMRFIGQEARNWVNHWISEMRKFWAVRTGRDATYVNEVLDSYKRLASDMDIDLQGLEGNG</sequence>
<keyword evidence="5" id="KW-0146">Chitin degradation</keyword>
<evidence type="ECO:0000256" key="1">
    <source>
        <dbReference type="ARBA" id="ARBA00000822"/>
    </source>
</evidence>
<dbReference type="InterPro" id="IPR011583">
    <property type="entry name" value="Chitinase_II/V-like_cat"/>
</dbReference>
<feature type="domain" description="GH18" evidence="10">
    <location>
        <begin position="116"/>
        <end position="474"/>
    </location>
</feature>
<dbReference type="RefSeq" id="XP_058333187.1">
    <property type="nucleotide sequence ID" value="XM_058474184.1"/>
</dbReference>
<organism evidence="11 12">
    <name type="scientific">Penicillium chermesinum</name>
    <dbReference type="NCBI Taxonomy" id="63820"/>
    <lineage>
        <taxon>Eukaryota</taxon>
        <taxon>Fungi</taxon>
        <taxon>Dikarya</taxon>
        <taxon>Ascomycota</taxon>
        <taxon>Pezizomycotina</taxon>
        <taxon>Eurotiomycetes</taxon>
        <taxon>Eurotiomycetidae</taxon>
        <taxon>Eurotiales</taxon>
        <taxon>Aspergillaceae</taxon>
        <taxon>Penicillium</taxon>
    </lineage>
</organism>
<protein>
    <recommendedName>
        <fullName evidence="3">chitinase</fullName>
        <ecNumber evidence="3">3.2.1.14</ecNumber>
    </recommendedName>
</protein>
<proteinExistence type="inferred from homology"/>
<comment type="similarity">
    <text evidence="2">Belongs to the glycosyl hydrolase 18 family. Chitinase class V subfamily.</text>
</comment>
<evidence type="ECO:0000256" key="3">
    <source>
        <dbReference type="ARBA" id="ARBA00012729"/>
    </source>
</evidence>
<keyword evidence="6" id="KW-0119">Carbohydrate metabolism</keyword>
<dbReference type="PANTHER" id="PTHR11177">
    <property type="entry name" value="CHITINASE"/>
    <property type="match status" value="1"/>
</dbReference>
<dbReference type="SMART" id="SM00636">
    <property type="entry name" value="Glyco_18"/>
    <property type="match status" value="1"/>
</dbReference>
<dbReference type="InterPro" id="IPR029070">
    <property type="entry name" value="Chitinase_insertion_sf"/>
</dbReference>
<evidence type="ECO:0000313" key="12">
    <source>
        <dbReference type="Proteomes" id="UP001150941"/>
    </source>
</evidence>
<evidence type="ECO:0000256" key="5">
    <source>
        <dbReference type="ARBA" id="ARBA00023024"/>
    </source>
</evidence>
<dbReference type="InterPro" id="IPR050314">
    <property type="entry name" value="Glycosyl_Hydrlase_18"/>
</dbReference>
<evidence type="ECO:0000256" key="6">
    <source>
        <dbReference type="ARBA" id="ARBA00023277"/>
    </source>
</evidence>
<evidence type="ECO:0000259" key="10">
    <source>
        <dbReference type="PROSITE" id="PS51910"/>
    </source>
</evidence>
<gene>
    <name evidence="11" type="ORF">N7468_004887</name>
</gene>
<dbReference type="Gene3D" id="3.20.20.80">
    <property type="entry name" value="Glycosidases"/>
    <property type="match status" value="1"/>
</dbReference>
<dbReference type="InterPro" id="IPR017853">
    <property type="entry name" value="GH"/>
</dbReference>
<keyword evidence="12" id="KW-1185">Reference proteome</keyword>
<accession>A0A9W9PBM1</accession>
<dbReference type="InterPro" id="IPR001223">
    <property type="entry name" value="Glyco_hydro18_cat"/>
</dbReference>
<evidence type="ECO:0000256" key="9">
    <source>
        <dbReference type="RuleBase" id="RU000489"/>
    </source>
</evidence>
<evidence type="ECO:0000256" key="7">
    <source>
        <dbReference type="ARBA" id="ARBA00023295"/>
    </source>
</evidence>
<dbReference type="GeneID" id="83201487"/>
<keyword evidence="4 9" id="KW-0378">Hydrolase</keyword>
<dbReference type="SUPFAM" id="SSF51445">
    <property type="entry name" value="(Trans)glycosidases"/>
    <property type="match status" value="1"/>
</dbReference>
<dbReference type="GO" id="GO:0008843">
    <property type="term" value="F:endochitinase activity"/>
    <property type="evidence" value="ECO:0007669"/>
    <property type="project" value="UniProtKB-EC"/>
</dbReference>
<dbReference type="PROSITE" id="PS51910">
    <property type="entry name" value="GH18_2"/>
    <property type="match status" value="1"/>
</dbReference>
<evidence type="ECO:0000256" key="2">
    <source>
        <dbReference type="ARBA" id="ARBA00008682"/>
    </source>
</evidence>
<reference evidence="11" key="1">
    <citation type="submission" date="2022-11" db="EMBL/GenBank/DDBJ databases">
        <authorList>
            <person name="Petersen C."/>
        </authorList>
    </citation>
    <scope>NUCLEOTIDE SEQUENCE</scope>
    <source>
        <strain evidence="11">IBT 19713</strain>
    </source>
</reference>
<dbReference type="PANTHER" id="PTHR11177:SF402">
    <property type="entry name" value="CHITINASE"/>
    <property type="match status" value="1"/>
</dbReference>
<dbReference type="SUPFAM" id="SSF54556">
    <property type="entry name" value="Chitinase insertion domain"/>
    <property type="match status" value="1"/>
</dbReference>
<evidence type="ECO:0000256" key="4">
    <source>
        <dbReference type="ARBA" id="ARBA00022801"/>
    </source>
</evidence>
<dbReference type="GO" id="GO:0000272">
    <property type="term" value="P:polysaccharide catabolic process"/>
    <property type="evidence" value="ECO:0007669"/>
    <property type="project" value="UniProtKB-KW"/>
</dbReference>
<dbReference type="EMBL" id="JAPQKS010000003">
    <property type="protein sequence ID" value="KAJ5240268.1"/>
    <property type="molecule type" value="Genomic_DNA"/>
</dbReference>
<dbReference type="Proteomes" id="UP001150941">
    <property type="component" value="Unassembled WGS sequence"/>
</dbReference>
<dbReference type="Pfam" id="PF00704">
    <property type="entry name" value="Glyco_hydro_18"/>
    <property type="match status" value="1"/>
</dbReference>
<dbReference type="AlphaFoldDB" id="A0A9W9PBM1"/>
<comment type="caution">
    <text evidence="11">The sequence shown here is derived from an EMBL/GenBank/DDBJ whole genome shotgun (WGS) entry which is preliminary data.</text>
</comment>
<evidence type="ECO:0000256" key="8">
    <source>
        <dbReference type="ARBA" id="ARBA00023326"/>
    </source>
</evidence>
<evidence type="ECO:0000313" key="11">
    <source>
        <dbReference type="EMBL" id="KAJ5240268.1"/>
    </source>
</evidence>
<keyword evidence="8" id="KW-0624">Polysaccharide degradation</keyword>
<dbReference type="GO" id="GO:0008061">
    <property type="term" value="F:chitin binding"/>
    <property type="evidence" value="ECO:0007669"/>
    <property type="project" value="InterPro"/>
</dbReference>